<accession>A0A438HDZ9</accession>
<dbReference type="AlphaFoldDB" id="A0A438HDZ9"/>
<organism evidence="1 2">
    <name type="scientific">Vitis vinifera</name>
    <name type="common">Grape</name>
    <dbReference type="NCBI Taxonomy" id="29760"/>
    <lineage>
        <taxon>Eukaryota</taxon>
        <taxon>Viridiplantae</taxon>
        <taxon>Streptophyta</taxon>
        <taxon>Embryophyta</taxon>
        <taxon>Tracheophyta</taxon>
        <taxon>Spermatophyta</taxon>
        <taxon>Magnoliopsida</taxon>
        <taxon>eudicotyledons</taxon>
        <taxon>Gunneridae</taxon>
        <taxon>Pentapetalae</taxon>
        <taxon>rosids</taxon>
        <taxon>Vitales</taxon>
        <taxon>Vitaceae</taxon>
        <taxon>Viteae</taxon>
        <taxon>Vitis</taxon>
    </lineage>
</organism>
<evidence type="ECO:0000313" key="2">
    <source>
        <dbReference type="Proteomes" id="UP000288805"/>
    </source>
</evidence>
<name>A0A438HDZ9_VITVI</name>
<gene>
    <name evidence="1" type="ORF">CK203_037442</name>
</gene>
<reference evidence="1 2" key="1">
    <citation type="journal article" date="2018" name="PLoS Genet.">
        <title>Population sequencing reveals clonal diversity and ancestral inbreeding in the grapevine cultivar Chardonnay.</title>
        <authorList>
            <person name="Roach M.J."/>
            <person name="Johnson D.L."/>
            <person name="Bohlmann J."/>
            <person name="van Vuuren H.J."/>
            <person name="Jones S.J."/>
            <person name="Pretorius I.S."/>
            <person name="Schmidt S.A."/>
            <person name="Borneman A.R."/>
        </authorList>
    </citation>
    <scope>NUCLEOTIDE SEQUENCE [LARGE SCALE GENOMIC DNA]</scope>
    <source>
        <strain evidence="2">cv. Chardonnay</strain>
        <tissue evidence="1">Leaf</tissue>
    </source>
</reference>
<protein>
    <submittedName>
        <fullName evidence="1">Uncharacterized protein</fullName>
    </submittedName>
</protein>
<comment type="caution">
    <text evidence="1">The sequence shown here is derived from an EMBL/GenBank/DDBJ whole genome shotgun (WGS) entry which is preliminary data.</text>
</comment>
<evidence type="ECO:0000313" key="1">
    <source>
        <dbReference type="EMBL" id="RVW82694.1"/>
    </source>
</evidence>
<dbReference type="InterPro" id="IPR036034">
    <property type="entry name" value="PDZ_sf"/>
</dbReference>
<dbReference type="Gene3D" id="2.30.42.10">
    <property type="match status" value="1"/>
</dbReference>
<proteinExistence type="predicted"/>
<sequence>MHSSTDYTGFCSFAVRSKAELYKALDDYNVGDKVLFKIQRGTDILELPIALEEKSS</sequence>
<dbReference type="Proteomes" id="UP000288805">
    <property type="component" value="Unassembled WGS sequence"/>
</dbReference>
<dbReference type="EMBL" id="QGNW01000237">
    <property type="protein sequence ID" value="RVW82694.1"/>
    <property type="molecule type" value="Genomic_DNA"/>
</dbReference>